<dbReference type="CDD" id="cd00333">
    <property type="entry name" value="MIP"/>
    <property type="match status" value="1"/>
</dbReference>
<keyword evidence="5 8" id="KW-0812">Transmembrane</keyword>
<dbReference type="Pfam" id="PF00230">
    <property type="entry name" value="MIP"/>
    <property type="match status" value="1"/>
</dbReference>
<organism evidence="11 12">
    <name type="scientific">Nocardioides potassii</name>
    <dbReference type="NCBI Taxonomy" id="2911371"/>
    <lineage>
        <taxon>Bacteria</taxon>
        <taxon>Bacillati</taxon>
        <taxon>Actinomycetota</taxon>
        <taxon>Actinomycetes</taxon>
        <taxon>Propionibacteriales</taxon>
        <taxon>Nocardioidaceae</taxon>
        <taxon>Nocardioides</taxon>
    </lineage>
</organism>
<evidence type="ECO:0000256" key="7">
    <source>
        <dbReference type="ARBA" id="ARBA00023136"/>
    </source>
</evidence>
<keyword evidence="6 10" id="KW-1133">Transmembrane helix</keyword>
<comment type="caution">
    <text evidence="11">The sequence shown here is derived from an EMBL/GenBank/DDBJ whole genome shotgun (WGS) entry which is preliminary data.</text>
</comment>
<dbReference type="InterPro" id="IPR034294">
    <property type="entry name" value="Aquaporin_transptr"/>
</dbReference>
<dbReference type="InterPro" id="IPR022357">
    <property type="entry name" value="MIP_CS"/>
</dbReference>
<feature type="transmembrane region" description="Helical" evidence="10">
    <location>
        <begin position="164"/>
        <end position="185"/>
    </location>
</feature>
<feature type="region of interest" description="Disordered" evidence="9">
    <location>
        <begin position="261"/>
        <end position="379"/>
    </location>
</feature>
<feature type="transmembrane region" description="Helical" evidence="10">
    <location>
        <begin position="85"/>
        <end position="106"/>
    </location>
</feature>
<dbReference type="RefSeq" id="WP_236402869.1">
    <property type="nucleotide sequence ID" value="NZ_JAKJHZ010000009.1"/>
</dbReference>
<keyword evidence="7 10" id="KW-0472">Membrane</keyword>
<accession>A0ABS9HFC3</accession>
<dbReference type="InterPro" id="IPR000425">
    <property type="entry name" value="MIP"/>
</dbReference>
<evidence type="ECO:0000256" key="3">
    <source>
        <dbReference type="ARBA" id="ARBA00022448"/>
    </source>
</evidence>
<comment type="similarity">
    <text evidence="2 8">Belongs to the MIP/aquaporin (TC 1.A.8) family.</text>
</comment>
<dbReference type="Proteomes" id="UP001201161">
    <property type="component" value="Unassembled WGS sequence"/>
</dbReference>
<evidence type="ECO:0000256" key="6">
    <source>
        <dbReference type="ARBA" id="ARBA00022989"/>
    </source>
</evidence>
<dbReference type="PROSITE" id="PS00221">
    <property type="entry name" value="MIP"/>
    <property type="match status" value="1"/>
</dbReference>
<feature type="compositionally biased region" description="Low complexity" evidence="9">
    <location>
        <begin position="273"/>
        <end position="336"/>
    </location>
</feature>
<evidence type="ECO:0000256" key="5">
    <source>
        <dbReference type="ARBA" id="ARBA00022692"/>
    </source>
</evidence>
<feature type="compositionally biased region" description="Basic and acidic residues" evidence="9">
    <location>
        <begin position="368"/>
        <end position="379"/>
    </location>
</feature>
<evidence type="ECO:0000313" key="11">
    <source>
        <dbReference type="EMBL" id="MCF6378798.1"/>
    </source>
</evidence>
<evidence type="ECO:0000256" key="9">
    <source>
        <dbReference type="SAM" id="MobiDB-lite"/>
    </source>
</evidence>
<evidence type="ECO:0000256" key="1">
    <source>
        <dbReference type="ARBA" id="ARBA00004651"/>
    </source>
</evidence>
<keyword evidence="12" id="KW-1185">Reference proteome</keyword>
<proteinExistence type="inferred from homology"/>
<dbReference type="EMBL" id="JAKJHZ010000009">
    <property type="protein sequence ID" value="MCF6378798.1"/>
    <property type="molecule type" value="Genomic_DNA"/>
</dbReference>
<comment type="subcellular location">
    <subcellularLocation>
        <location evidence="1">Cell membrane</location>
        <topology evidence="1">Multi-pass membrane protein</topology>
    </subcellularLocation>
</comment>
<dbReference type="PANTHER" id="PTHR19139">
    <property type="entry name" value="AQUAPORIN TRANSPORTER"/>
    <property type="match status" value="1"/>
</dbReference>
<feature type="transmembrane region" description="Helical" evidence="10">
    <location>
        <begin position="40"/>
        <end position="58"/>
    </location>
</feature>
<dbReference type="PANTHER" id="PTHR19139:SF199">
    <property type="entry name" value="MIP17260P"/>
    <property type="match status" value="1"/>
</dbReference>
<evidence type="ECO:0000256" key="2">
    <source>
        <dbReference type="ARBA" id="ARBA00006175"/>
    </source>
</evidence>
<dbReference type="SUPFAM" id="SSF81338">
    <property type="entry name" value="Aquaporin-like"/>
    <property type="match status" value="1"/>
</dbReference>
<evidence type="ECO:0000256" key="10">
    <source>
        <dbReference type="SAM" id="Phobius"/>
    </source>
</evidence>
<dbReference type="InterPro" id="IPR023271">
    <property type="entry name" value="Aquaporin-like"/>
</dbReference>
<gene>
    <name evidence="11" type="ORF">L2K70_14380</name>
</gene>
<reference evidence="11 12" key="1">
    <citation type="submission" date="2022-01" db="EMBL/GenBank/DDBJ databases">
        <title>Nocardioides sp. nov., an actinomycete isolated from mining soil.</title>
        <authorList>
            <person name="Liu L."/>
        </authorList>
    </citation>
    <scope>NUCLEOTIDE SEQUENCE [LARGE SCALE GENOMIC DNA]</scope>
    <source>
        <strain evidence="11 12">KLBMP 9356</strain>
    </source>
</reference>
<keyword evidence="3 8" id="KW-0813">Transport</keyword>
<evidence type="ECO:0000256" key="4">
    <source>
        <dbReference type="ARBA" id="ARBA00022475"/>
    </source>
</evidence>
<dbReference type="PRINTS" id="PR00783">
    <property type="entry name" value="MINTRINSICP"/>
</dbReference>
<dbReference type="Gene3D" id="1.20.1080.10">
    <property type="entry name" value="Glycerol uptake facilitator protein"/>
    <property type="match status" value="1"/>
</dbReference>
<keyword evidence="4" id="KW-1003">Cell membrane</keyword>
<protein>
    <submittedName>
        <fullName evidence="11">Aquaporin</fullName>
    </submittedName>
</protein>
<feature type="transmembrane region" description="Helical" evidence="10">
    <location>
        <begin position="131"/>
        <end position="152"/>
    </location>
</feature>
<evidence type="ECO:0000256" key="8">
    <source>
        <dbReference type="RuleBase" id="RU000477"/>
    </source>
</evidence>
<feature type="transmembrane region" description="Helical" evidence="10">
    <location>
        <begin position="205"/>
        <end position="227"/>
    </location>
</feature>
<sequence length="379" mass="39098">MSDTTIDTPSTGQKFTAEALGTFVLVFFGCGAAMRSGGDYVATGLTFGLTVVVMAYAVGRISGGHFNPAVTLGAVLGGRLPWNQVGIYVAAQLVGGLLAGAALFGLNHGFEGFSAEGNMAQNFFGDQGTGFAWWAALLLETLMTAVFLWVILAVTDERNAINVAMGPLAIGLALAMIHFASMSATGTSVNPARSIGVGVFAGTDAIVQLWLFVLAPLLGAAIAGLTYPVLFGHGAEPVAGSGLSFGGGRKDQFVPGSYEAQWNQGQQGGWGQPGSAWGAPPQQQWGQPQHPDPYAAPQQQPDPYAAPQQQPGQPGQWGQPTQPSQPTQPGQPGQWGAPPPQQPAPGQASPGHGPGAPGHWGNPDGDDDGRTQVRRPDQP</sequence>
<evidence type="ECO:0000313" key="12">
    <source>
        <dbReference type="Proteomes" id="UP001201161"/>
    </source>
</evidence>
<name>A0ABS9HFC3_9ACTN</name>
<feature type="transmembrane region" description="Helical" evidence="10">
    <location>
        <begin position="15"/>
        <end position="34"/>
    </location>
</feature>